<evidence type="ECO:0000313" key="1">
    <source>
        <dbReference type="EMBL" id="MDY0406109.1"/>
    </source>
</evidence>
<organism evidence="1 2">
    <name type="scientific">Tigheibacillus jepli</name>
    <dbReference type="NCBI Taxonomy" id="3035914"/>
    <lineage>
        <taxon>Bacteria</taxon>
        <taxon>Bacillati</taxon>
        <taxon>Bacillota</taxon>
        <taxon>Bacilli</taxon>
        <taxon>Bacillales</taxon>
        <taxon>Bacillaceae</taxon>
        <taxon>Tigheibacillus</taxon>
    </lineage>
</organism>
<name>A0ABU5CJX6_9BACI</name>
<reference evidence="1 2" key="1">
    <citation type="submission" date="2023-10" db="EMBL/GenBank/DDBJ databases">
        <title>179-bfca-hs.</title>
        <authorList>
            <person name="Miliotis G."/>
            <person name="Sengupta P."/>
            <person name="Hameed A."/>
            <person name="Chuvochina M."/>
            <person name="Mcdonagh F."/>
            <person name="Simpson A.C."/>
            <person name="Singh N.K."/>
            <person name="Rekha P.D."/>
            <person name="Raman K."/>
            <person name="Hugenholtz P."/>
            <person name="Venkateswaran K."/>
        </authorList>
    </citation>
    <scope>NUCLEOTIDE SEQUENCE [LARGE SCALE GENOMIC DNA]</scope>
    <source>
        <strain evidence="1 2">179-BFC-A-HS</strain>
    </source>
</reference>
<dbReference type="Proteomes" id="UP001228376">
    <property type="component" value="Unassembled WGS sequence"/>
</dbReference>
<dbReference type="RefSeq" id="WP_306066176.1">
    <property type="nucleotide sequence ID" value="NZ_JAROCA020000001.1"/>
</dbReference>
<keyword evidence="2" id="KW-1185">Reference proteome</keyword>
<sequence length="121" mass="13987">MYQLKEISLKNGQTERKVLVIEFDDPQMAVIAEFLMADASLLHGEIVSNFDQVLTGQKNHIHTNGNRCGLEIGRKTTHVYDLLEGDGIDSYPDKEIDTKTLRDLTVMWLEKLQKFRDREHQ</sequence>
<gene>
    <name evidence="1" type="ORF">P5G51_012530</name>
</gene>
<evidence type="ECO:0000313" key="2">
    <source>
        <dbReference type="Proteomes" id="UP001228376"/>
    </source>
</evidence>
<protein>
    <submittedName>
        <fullName evidence="1">Uncharacterized protein</fullName>
    </submittedName>
</protein>
<accession>A0ABU5CJX6</accession>
<proteinExistence type="predicted"/>
<dbReference type="EMBL" id="JAROCA020000001">
    <property type="protein sequence ID" value="MDY0406109.1"/>
    <property type="molecule type" value="Genomic_DNA"/>
</dbReference>
<comment type="caution">
    <text evidence="1">The sequence shown here is derived from an EMBL/GenBank/DDBJ whole genome shotgun (WGS) entry which is preliminary data.</text>
</comment>